<feature type="transmembrane region" description="Helical" evidence="1">
    <location>
        <begin position="85"/>
        <end position="106"/>
    </location>
</feature>
<feature type="transmembrane region" description="Helical" evidence="1">
    <location>
        <begin position="62"/>
        <end position="79"/>
    </location>
</feature>
<name>M0HFZ8_HALEO</name>
<dbReference type="Proteomes" id="UP000011612">
    <property type="component" value="Unassembled WGS sequence"/>
</dbReference>
<keyword evidence="1" id="KW-1133">Transmembrane helix</keyword>
<dbReference type="STRING" id="1230453.C453_16318"/>
<protein>
    <submittedName>
        <fullName evidence="2">Rz1 protein-related protein</fullName>
    </submittedName>
</protein>
<evidence type="ECO:0000313" key="3">
    <source>
        <dbReference type="Proteomes" id="UP000011612"/>
    </source>
</evidence>
<keyword evidence="1" id="KW-0472">Membrane</keyword>
<dbReference type="AlphaFoldDB" id="M0HFZ8"/>
<sequence length="121" mass="14023">MDALQTEHPTKWVKREDSIFPLTFLFVLLLGPPLEPIQWEWVVVGAILVFPWLYAEFQFDDWRSWLPSVVFCATILLFGPQYEGVAISLFGGVSAGMLGMSGWRAYRRRIRSAPTQRHRPR</sequence>
<feature type="transmembrane region" description="Helical" evidence="1">
    <location>
        <begin position="37"/>
        <end position="55"/>
    </location>
</feature>
<comment type="caution">
    <text evidence="2">The sequence shown here is derived from an EMBL/GenBank/DDBJ whole genome shotgun (WGS) entry which is preliminary data.</text>
</comment>
<accession>M0HFZ8</accession>
<evidence type="ECO:0000256" key="1">
    <source>
        <dbReference type="SAM" id="Phobius"/>
    </source>
</evidence>
<organism evidence="2 3">
    <name type="scientific">Haloferax elongans ATCC BAA-1513</name>
    <dbReference type="NCBI Taxonomy" id="1230453"/>
    <lineage>
        <taxon>Archaea</taxon>
        <taxon>Methanobacteriati</taxon>
        <taxon>Methanobacteriota</taxon>
        <taxon>Stenosarchaea group</taxon>
        <taxon>Halobacteria</taxon>
        <taxon>Halobacteriales</taxon>
        <taxon>Haloferacaceae</taxon>
        <taxon>Haloferax</taxon>
    </lineage>
</organism>
<evidence type="ECO:0000313" key="2">
    <source>
        <dbReference type="EMBL" id="ELZ82667.1"/>
    </source>
</evidence>
<proteinExistence type="predicted"/>
<keyword evidence="1" id="KW-0812">Transmembrane</keyword>
<gene>
    <name evidence="2" type="ORF">C453_16318</name>
</gene>
<dbReference type="EMBL" id="AOLK01000022">
    <property type="protein sequence ID" value="ELZ82667.1"/>
    <property type="molecule type" value="Genomic_DNA"/>
</dbReference>
<keyword evidence="3" id="KW-1185">Reference proteome</keyword>
<reference evidence="2 3" key="1">
    <citation type="journal article" date="2014" name="PLoS Genet.">
        <title>Phylogenetically driven sequencing of extremely halophilic archaea reveals strategies for static and dynamic osmo-response.</title>
        <authorList>
            <person name="Becker E.A."/>
            <person name="Seitzer P.M."/>
            <person name="Tritt A."/>
            <person name="Larsen D."/>
            <person name="Krusor M."/>
            <person name="Yao A.I."/>
            <person name="Wu D."/>
            <person name="Madern D."/>
            <person name="Eisen J.A."/>
            <person name="Darling A.E."/>
            <person name="Facciotti M.T."/>
        </authorList>
    </citation>
    <scope>NUCLEOTIDE SEQUENCE [LARGE SCALE GENOMIC DNA]</scope>
    <source>
        <strain evidence="2 3">ATCC BAA-1513</strain>
    </source>
</reference>